<keyword evidence="2" id="KW-1185">Reference proteome</keyword>
<protein>
    <submittedName>
        <fullName evidence="1">Uncharacterized protein</fullName>
    </submittedName>
</protein>
<proteinExistence type="predicted"/>
<accession>A0ACC0PJY5</accession>
<reference evidence="1" key="1">
    <citation type="submission" date="2022-02" db="EMBL/GenBank/DDBJ databases">
        <title>Plant Genome Project.</title>
        <authorList>
            <person name="Zhang R.-G."/>
        </authorList>
    </citation>
    <scope>NUCLEOTIDE SEQUENCE</scope>
    <source>
        <strain evidence="1">AT1</strain>
    </source>
</reference>
<evidence type="ECO:0000313" key="2">
    <source>
        <dbReference type="Proteomes" id="UP001062846"/>
    </source>
</evidence>
<dbReference type="Proteomes" id="UP001062846">
    <property type="component" value="Chromosome 3"/>
</dbReference>
<comment type="caution">
    <text evidence="1">The sequence shown here is derived from an EMBL/GenBank/DDBJ whole genome shotgun (WGS) entry which is preliminary data.</text>
</comment>
<evidence type="ECO:0000313" key="1">
    <source>
        <dbReference type="EMBL" id="KAI8565419.1"/>
    </source>
</evidence>
<organism evidence="1 2">
    <name type="scientific">Rhododendron molle</name>
    <name type="common">Chinese azalea</name>
    <name type="synonym">Azalea mollis</name>
    <dbReference type="NCBI Taxonomy" id="49168"/>
    <lineage>
        <taxon>Eukaryota</taxon>
        <taxon>Viridiplantae</taxon>
        <taxon>Streptophyta</taxon>
        <taxon>Embryophyta</taxon>
        <taxon>Tracheophyta</taxon>
        <taxon>Spermatophyta</taxon>
        <taxon>Magnoliopsida</taxon>
        <taxon>eudicotyledons</taxon>
        <taxon>Gunneridae</taxon>
        <taxon>Pentapetalae</taxon>
        <taxon>asterids</taxon>
        <taxon>Ericales</taxon>
        <taxon>Ericaceae</taxon>
        <taxon>Ericoideae</taxon>
        <taxon>Rhodoreae</taxon>
        <taxon>Rhododendron</taxon>
    </lineage>
</organism>
<sequence>MMVPHVEGRRLKVEKGVGSIKACGATTLEEVHQIYVRLAQRMDPSAVEGPSMEGRGVRSTEAKEPPSELCYRDSSSSVWYGYLYMCLSNTNYDEKKRLSLGSNNKAVL</sequence>
<dbReference type="EMBL" id="CM046390">
    <property type="protein sequence ID" value="KAI8565419.1"/>
    <property type="molecule type" value="Genomic_DNA"/>
</dbReference>
<gene>
    <name evidence="1" type="ORF">RHMOL_Rhmol03G0257700</name>
</gene>
<name>A0ACC0PJY5_RHOML</name>